<comment type="catalytic activity">
    <reaction evidence="8">
        <text>L-tyrosyl-[protein] + ATP = O-phospho-L-tyrosyl-[protein] + ADP + H(+)</text>
        <dbReference type="Rhea" id="RHEA:10596"/>
        <dbReference type="Rhea" id="RHEA-COMP:10136"/>
        <dbReference type="Rhea" id="RHEA-COMP:20101"/>
        <dbReference type="ChEBI" id="CHEBI:15378"/>
        <dbReference type="ChEBI" id="CHEBI:30616"/>
        <dbReference type="ChEBI" id="CHEBI:46858"/>
        <dbReference type="ChEBI" id="CHEBI:61978"/>
        <dbReference type="ChEBI" id="CHEBI:456216"/>
        <dbReference type="EC" id="2.7.10.2"/>
    </reaction>
</comment>
<dbReference type="CDD" id="cd05387">
    <property type="entry name" value="BY-kinase"/>
    <property type="match status" value="1"/>
</dbReference>
<keyword evidence="10" id="KW-0812">Transmembrane</keyword>
<evidence type="ECO:0000256" key="10">
    <source>
        <dbReference type="SAM" id="Phobius"/>
    </source>
</evidence>
<comment type="similarity">
    <text evidence="1">Belongs to the CpsD/CapB family.</text>
</comment>
<evidence type="ECO:0000256" key="8">
    <source>
        <dbReference type="ARBA" id="ARBA00051245"/>
    </source>
</evidence>
<dbReference type="GO" id="GO:0005524">
    <property type="term" value="F:ATP binding"/>
    <property type="evidence" value="ECO:0007669"/>
    <property type="project" value="UniProtKB-KW"/>
</dbReference>
<keyword evidence="10" id="KW-1133">Transmembrane helix</keyword>
<dbReference type="Pfam" id="PF13614">
    <property type="entry name" value="AAA_31"/>
    <property type="match status" value="1"/>
</dbReference>
<reference evidence="12" key="1">
    <citation type="submission" date="2016-04" db="EMBL/GenBank/DDBJ databases">
        <authorList>
            <person name="Evans L.H."/>
            <person name="Alamgir A."/>
            <person name="Owens N."/>
            <person name="Weber N.D."/>
            <person name="Virtaneva K."/>
            <person name="Barbian K."/>
            <person name="Babar A."/>
            <person name="Rosenke K."/>
        </authorList>
    </citation>
    <scope>NUCLEOTIDE SEQUENCE</scope>
    <source>
        <strain evidence="12">86-1</strain>
    </source>
</reference>
<dbReference type="EMBL" id="FLUM01000001">
    <property type="protein sequence ID" value="SBV96248.1"/>
    <property type="molecule type" value="Genomic_DNA"/>
</dbReference>
<evidence type="ECO:0000256" key="7">
    <source>
        <dbReference type="ARBA" id="ARBA00023137"/>
    </source>
</evidence>
<dbReference type="NCBIfam" id="TIGR01007">
    <property type="entry name" value="eps_fam"/>
    <property type="match status" value="1"/>
</dbReference>
<evidence type="ECO:0000256" key="1">
    <source>
        <dbReference type="ARBA" id="ARBA00007316"/>
    </source>
</evidence>
<dbReference type="InterPro" id="IPR025669">
    <property type="entry name" value="AAA_dom"/>
</dbReference>
<feature type="transmembrane region" description="Helical" evidence="10">
    <location>
        <begin position="38"/>
        <end position="55"/>
    </location>
</feature>
<keyword evidence="10" id="KW-0472">Membrane</keyword>
<gene>
    <name evidence="12" type="ORF">KL86DYS1_11598</name>
</gene>
<keyword evidence="9" id="KW-0175">Coiled coil</keyword>
<keyword evidence="6" id="KW-0067">ATP-binding</keyword>
<dbReference type="InterPro" id="IPR050445">
    <property type="entry name" value="Bact_polysacc_biosynth/exp"/>
</dbReference>
<evidence type="ECO:0000256" key="9">
    <source>
        <dbReference type="SAM" id="Coils"/>
    </source>
</evidence>
<feature type="coiled-coil region" evidence="9">
    <location>
        <begin position="264"/>
        <end position="300"/>
    </location>
</feature>
<dbReference type="Gene3D" id="3.40.50.300">
    <property type="entry name" value="P-loop containing nucleotide triphosphate hydrolases"/>
    <property type="match status" value="1"/>
</dbReference>
<dbReference type="GO" id="GO:0004715">
    <property type="term" value="F:non-membrane spanning protein tyrosine kinase activity"/>
    <property type="evidence" value="ECO:0007669"/>
    <property type="project" value="UniProtKB-EC"/>
</dbReference>
<dbReference type="InterPro" id="IPR027417">
    <property type="entry name" value="P-loop_NTPase"/>
</dbReference>
<keyword evidence="4" id="KW-0547">Nucleotide-binding</keyword>
<name>A0A212J9Z9_9BACT</name>
<proteinExistence type="inferred from homology"/>
<dbReference type="GO" id="GO:0005886">
    <property type="term" value="C:plasma membrane"/>
    <property type="evidence" value="ECO:0007669"/>
    <property type="project" value="TreeGrafter"/>
</dbReference>
<dbReference type="InterPro" id="IPR005702">
    <property type="entry name" value="Wzc-like_C"/>
</dbReference>
<evidence type="ECO:0000313" key="12">
    <source>
        <dbReference type="EMBL" id="SBV96248.1"/>
    </source>
</evidence>
<evidence type="ECO:0000259" key="11">
    <source>
        <dbReference type="Pfam" id="PF13614"/>
    </source>
</evidence>
<dbReference type="PANTHER" id="PTHR32309">
    <property type="entry name" value="TYROSINE-PROTEIN KINASE"/>
    <property type="match status" value="1"/>
</dbReference>
<feature type="domain" description="AAA" evidence="11">
    <location>
        <begin position="609"/>
        <end position="717"/>
    </location>
</feature>
<dbReference type="SUPFAM" id="SSF52540">
    <property type="entry name" value="P-loop containing nucleoside triphosphate hydrolases"/>
    <property type="match status" value="1"/>
</dbReference>
<dbReference type="AlphaFoldDB" id="A0A212J9Z9"/>
<keyword evidence="3" id="KW-0808">Transferase</keyword>
<evidence type="ECO:0000256" key="6">
    <source>
        <dbReference type="ARBA" id="ARBA00022840"/>
    </source>
</evidence>
<protein>
    <recommendedName>
        <fullName evidence="2">non-specific protein-tyrosine kinase</fullName>
        <ecNumber evidence="2">2.7.10.2</ecNumber>
    </recommendedName>
</protein>
<sequence length="801" mass="92535">MDNNNKKVIESDPYFEEVKTKTNISFDFVLWFYRILKYWYLFIISVALFLGYAYIKNKSWVPVFYVQALMILEDRNTASVVAGSVPTGTLLRNTENQQIVLKSYGLTERTVKSLPAKMRIEYYIQTRFKYISLYTDTPIEIEMIDIKPEAYNYAYEVTYIDQEKCEISYKENPESETKISLIAPFDQEIDYKLFRIKLHKTPNFRKDVKGAFKPDISTFNFRFLSEAQLIGMYSGRIGSALQNNSSILSISMSGTNPAKDVDYLNVLLKEFENYNLALKNEQAELTIEFLDNQLKLINDSLDISRFKLERFQKETGVYDVSSQSLRIALDSADREKDALALREKSVLLLTEKMKEKILGTDDLMDPASMNIRNPKLSEFVVTYNELLQKARNLGAKNPLYNKTIDELNDLRVKILQEIQVSQINLQNQKDALVRKYEVLQLKIDNLPPQERDLIKFQREFRVNEMYHQYLTQRQYEAKIQKASNTPDNFIWEAPRQMGGAVNGGEIGKNYTYYFIIGLILPLCFVVLKEEILNFSITTKEECEKISGFPVIGTIENVSKKLNNGVVLVKNYPKSSFAESFRNMRVRIEYMAQRENKITVLVTSTEPADGKTFIATNIASVYQLMGKKVIIVDLDLRRPSVAKTLQIDSQKGISNYLIGQVTLDEIIYSHPDYGFDIIPAGTLPPNPSELIKTAKTKQVLEHLKEMYDYVIIDCSPVGLVSDAYILSEIADTTLFVVRRAKTNKSFFKSVITQLKYDGVEDIALVFNDVKGREGYYGTSRYYGDRTYYLKKNSYYHDDYFEN</sequence>
<keyword evidence="7" id="KW-0829">Tyrosine-protein kinase</keyword>
<evidence type="ECO:0000256" key="3">
    <source>
        <dbReference type="ARBA" id="ARBA00022679"/>
    </source>
</evidence>
<dbReference type="EC" id="2.7.10.2" evidence="2"/>
<keyword evidence="5" id="KW-0418">Kinase</keyword>
<organism evidence="12">
    <name type="scientific">uncultured Dysgonomonas sp</name>
    <dbReference type="NCBI Taxonomy" id="206096"/>
    <lineage>
        <taxon>Bacteria</taxon>
        <taxon>Pseudomonadati</taxon>
        <taxon>Bacteroidota</taxon>
        <taxon>Bacteroidia</taxon>
        <taxon>Bacteroidales</taxon>
        <taxon>Dysgonomonadaceae</taxon>
        <taxon>Dysgonomonas</taxon>
        <taxon>environmental samples</taxon>
    </lineage>
</organism>
<evidence type="ECO:0000256" key="5">
    <source>
        <dbReference type="ARBA" id="ARBA00022777"/>
    </source>
</evidence>
<dbReference type="RefSeq" id="WP_296939714.1">
    <property type="nucleotide sequence ID" value="NZ_LT599032.1"/>
</dbReference>
<accession>A0A212J9Z9</accession>
<evidence type="ECO:0000256" key="2">
    <source>
        <dbReference type="ARBA" id="ARBA00011903"/>
    </source>
</evidence>
<dbReference type="PANTHER" id="PTHR32309:SF13">
    <property type="entry name" value="FERRIC ENTEROBACTIN TRANSPORT PROTEIN FEPE"/>
    <property type="match status" value="1"/>
</dbReference>
<evidence type="ECO:0000256" key="4">
    <source>
        <dbReference type="ARBA" id="ARBA00022741"/>
    </source>
</evidence>